<reference evidence="3 4" key="1">
    <citation type="submission" date="2018-05" db="EMBL/GenBank/DDBJ databases">
        <title>Evolution of GPA BGCs.</title>
        <authorList>
            <person name="Waglechner N."/>
            <person name="Wright G.D."/>
        </authorList>
    </citation>
    <scope>NUCLEOTIDE SEQUENCE [LARGE SCALE GENOMIC DNA]</scope>
    <source>
        <strain evidence="3 4">DSM 5908</strain>
    </source>
</reference>
<dbReference type="Gene3D" id="3.40.50.1110">
    <property type="entry name" value="SGNH hydrolase"/>
    <property type="match status" value="1"/>
</dbReference>
<evidence type="ECO:0000313" key="3">
    <source>
        <dbReference type="EMBL" id="RSM50815.1"/>
    </source>
</evidence>
<name>A0A428X656_AMYBA</name>
<dbReference type="AlphaFoldDB" id="A0A428X656"/>
<evidence type="ECO:0000259" key="2">
    <source>
        <dbReference type="Pfam" id="PF13472"/>
    </source>
</evidence>
<evidence type="ECO:0000313" key="4">
    <source>
        <dbReference type="Proteomes" id="UP000286716"/>
    </source>
</evidence>
<protein>
    <recommendedName>
        <fullName evidence="2">SGNH hydrolase-type esterase domain-containing protein</fullName>
    </recommendedName>
</protein>
<dbReference type="SUPFAM" id="SSF52266">
    <property type="entry name" value="SGNH hydrolase"/>
    <property type="match status" value="1"/>
</dbReference>
<evidence type="ECO:0000256" key="1">
    <source>
        <dbReference type="SAM" id="MobiDB-lite"/>
    </source>
</evidence>
<proteinExistence type="predicted"/>
<comment type="caution">
    <text evidence="3">The sequence shown here is derived from an EMBL/GenBank/DDBJ whole genome shotgun (WGS) entry which is preliminary data.</text>
</comment>
<dbReference type="Proteomes" id="UP000286716">
    <property type="component" value="Unassembled WGS sequence"/>
</dbReference>
<organism evidence="3 4">
    <name type="scientific">Amycolatopsis balhimycina DSM 5908</name>
    <dbReference type="NCBI Taxonomy" id="1081091"/>
    <lineage>
        <taxon>Bacteria</taxon>
        <taxon>Bacillati</taxon>
        <taxon>Actinomycetota</taxon>
        <taxon>Actinomycetes</taxon>
        <taxon>Pseudonocardiales</taxon>
        <taxon>Pseudonocardiaceae</taxon>
        <taxon>Amycolatopsis</taxon>
    </lineage>
</organism>
<feature type="compositionally biased region" description="Basic and acidic residues" evidence="1">
    <location>
        <begin position="380"/>
        <end position="418"/>
    </location>
</feature>
<feature type="compositionally biased region" description="Basic and acidic residues" evidence="1">
    <location>
        <begin position="521"/>
        <end position="548"/>
    </location>
</feature>
<gene>
    <name evidence="3" type="ORF">DMA12_01325</name>
</gene>
<keyword evidence="4" id="KW-1185">Reference proteome</keyword>
<feature type="region of interest" description="Disordered" evidence="1">
    <location>
        <begin position="365"/>
        <end position="587"/>
    </location>
</feature>
<accession>A0A428X656</accession>
<dbReference type="EMBL" id="QHHU01000001">
    <property type="protein sequence ID" value="RSM50815.1"/>
    <property type="molecule type" value="Genomic_DNA"/>
</dbReference>
<feature type="domain" description="SGNH hydrolase-type esterase" evidence="2">
    <location>
        <begin position="80"/>
        <end position="340"/>
    </location>
</feature>
<dbReference type="InterPro" id="IPR013830">
    <property type="entry name" value="SGNH_hydro"/>
</dbReference>
<sequence>MTGATVTLMVPCAFLVTGGEAMFIPARKARGPAEACTRMPRLLSIATVGAVSLGAAFGLTPAASADPPPAQRVSVAVDIIGDSYTAGEGVRDTYLDPADPRHRSLAAPALQALSRLQSDNAGLLVDANVVAASGAQTTDFFEAQKGPGNTVVNPPQRDQIRPGAQLVIVGFGGDDAHLATVLADVQRAANGLNVALDKQIRDLGSLLDWTSTDQEYLAQATSSAPGRAPTLVARILQVMTGIRSRAPHATIVLTNYPLATDPRNTHATSVAGESDLTSVRKFGYDLNKAIERAAQICHCASLVDLSAAVAGHEAYTADSAFNEQSGPQSSQEQFRPNQKGASLIADPIAAGLARLLWITPPKPGDGKLTVPSNIAVHNGASDRDGDRVPDSRDQRPDDPARSVDAPKPKPGTRHDAPSPHKASNARPSNVGHHPVKGVLPGQGRDQHAQGAAPVSTHQQADSDRRPADPGVTEHPAAPAPTASEHGNGSVAPRREFFAYRTKKPRPGDTTPAAFTLTAVPPKRENHVTPPVPDERVTGAETSERKPDPADAGTRMTPELSGAAQDTPRLHGLLVRQRAAAESPEPKG</sequence>
<dbReference type="InterPro" id="IPR036514">
    <property type="entry name" value="SGNH_hydro_sf"/>
</dbReference>
<dbReference type="Pfam" id="PF13472">
    <property type="entry name" value="Lipase_GDSL_2"/>
    <property type="match status" value="1"/>
</dbReference>